<evidence type="ECO:0000313" key="1">
    <source>
        <dbReference type="EMBL" id="BAU26445.1"/>
    </source>
</evidence>
<organism evidence="1 2">
    <name type="scientific">Aneurinibacillus soli</name>
    <dbReference type="NCBI Taxonomy" id="1500254"/>
    <lineage>
        <taxon>Bacteria</taxon>
        <taxon>Bacillati</taxon>
        <taxon>Bacillota</taxon>
        <taxon>Bacilli</taxon>
        <taxon>Bacillales</taxon>
        <taxon>Paenibacillaceae</taxon>
        <taxon>Aneurinibacillus group</taxon>
        <taxon>Aneurinibacillus</taxon>
    </lineage>
</organism>
<gene>
    <name evidence="1" type="ORF">CB4_00572</name>
</gene>
<dbReference type="AlphaFoldDB" id="A0A0U5B6I1"/>
<dbReference type="KEGG" id="asoc:CB4_00572"/>
<dbReference type="RefSeq" id="WP_096463495.1">
    <property type="nucleotide sequence ID" value="NZ_AP017312.1"/>
</dbReference>
<dbReference type="EMBL" id="AP017312">
    <property type="protein sequence ID" value="BAU26445.1"/>
    <property type="molecule type" value="Genomic_DNA"/>
</dbReference>
<reference evidence="1 2" key="1">
    <citation type="submission" date="2015-12" db="EMBL/GenBank/DDBJ databases">
        <title>Genome sequence of Aneurinibacillus soli.</title>
        <authorList>
            <person name="Lee J.S."/>
            <person name="Lee K.C."/>
            <person name="Kim K.K."/>
            <person name="Lee B.W."/>
        </authorList>
    </citation>
    <scope>NUCLEOTIDE SEQUENCE [LARGE SCALE GENOMIC DNA]</scope>
    <source>
        <strain evidence="1 2">CB4</strain>
    </source>
</reference>
<keyword evidence="1" id="KW-0449">Lipoprotein</keyword>
<proteinExistence type="predicted"/>
<dbReference type="Pfam" id="PF09580">
    <property type="entry name" value="Spore_YhcN_YlaJ"/>
    <property type="match status" value="1"/>
</dbReference>
<accession>A0A0U5B6I1</accession>
<sequence>MSIKPSRAIMLSLLLLILPACGKQGAAPNEMKSDHHTTRVQVRDTNPAIVSGHHNVQNLQMEADNLANIAVKVPNVSRATVVINGAIAYVGITTTDRVHSKKQVANVREEVRKHVQAKIPRYQVRVSNDPRIFKRIQDIGDGLRSGTPINNYRIHINDLNDRMPGIRK</sequence>
<protein>
    <submittedName>
        <fullName evidence="1">Sporulation lipoprotein YhcN/YlaJ</fullName>
    </submittedName>
</protein>
<evidence type="ECO:0000313" key="2">
    <source>
        <dbReference type="Proteomes" id="UP000217696"/>
    </source>
</evidence>
<dbReference type="OrthoDB" id="2974203at2"/>
<dbReference type="InterPro" id="IPR019076">
    <property type="entry name" value="Spore_lipoprot_YhcN/YlaJ-like"/>
</dbReference>
<dbReference type="Proteomes" id="UP000217696">
    <property type="component" value="Chromosome"/>
</dbReference>
<name>A0A0U5B6I1_9BACL</name>
<keyword evidence="2" id="KW-1185">Reference proteome</keyword>